<dbReference type="Gene3D" id="3.40.50.300">
    <property type="entry name" value="P-loop containing nucleotide triphosphate hydrolases"/>
    <property type="match status" value="1"/>
</dbReference>
<dbReference type="RefSeq" id="WP_124869594.1">
    <property type="nucleotide sequence ID" value="NZ_RQJO01000007.1"/>
</dbReference>
<dbReference type="AlphaFoldDB" id="A0A3P1BZD3"/>
<dbReference type="Pfam" id="PF13521">
    <property type="entry name" value="AAA_28"/>
    <property type="match status" value="1"/>
</dbReference>
<proteinExistence type="predicted"/>
<dbReference type="Gene3D" id="3.40.50.620">
    <property type="entry name" value="HUPs"/>
    <property type="match status" value="1"/>
</dbReference>
<reference evidence="3 4" key="1">
    <citation type="submission" date="2018-11" db="EMBL/GenBank/DDBJ databases">
        <authorList>
            <person name="Zhou Z."/>
            <person name="Wang G."/>
        </authorList>
    </citation>
    <scope>NUCLEOTIDE SEQUENCE [LARGE SCALE GENOMIC DNA]</scope>
    <source>
        <strain evidence="3 4">KCTC52004</strain>
    </source>
</reference>
<organism evidence="3 4">
    <name type="scientific">Larkinella rosea</name>
    <dbReference type="NCBI Taxonomy" id="2025312"/>
    <lineage>
        <taxon>Bacteria</taxon>
        <taxon>Pseudomonadati</taxon>
        <taxon>Bacteroidota</taxon>
        <taxon>Cytophagia</taxon>
        <taxon>Cytophagales</taxon>
        <taxon>Spirosomataceae</taxon>
        <taxon>Larkinella</taxon>
    </lineage>
</organism>
<dbReference type="PANTHER" id="PTHR37512">
    <property type="entry name" value="TRIFUNCTIONAL NAD BIOSYNTHESIS/REGULATOR PROTEIN NADR"/>
    <property type="match status" value="1"/>
</dbReference>
<evidence type="ECO:0000259" key="2">
    <source>
        <dbReference type="Pfam" id="PF13521"/>
    </source>
</evidence>
<keyword evidence="4" id="KW-1185">Reference proteome</keyword>
<dbReference type="EMBL" id="RQJO01000007">
    <property type="protein sequence ID" value="RRB06505.1"/>
    <property type="molecule type" value="Genomic_DNA"/>
</dbReference>
<dbReference type="InterPro" id="IPR027417">
    <property type="entry name" value="P-loop_NTPase"/>
</dbReference>
<dbReference type="InterPro" id="IPR014729">
    <property type="entry name" value="Rossmann-like_a/b/a_fold"/>
</dbReference>
<evidence type="ECO:0000259" key="1">
    <source>
        <dbReference type="Pfam" id="PF01467"/>
    </source>
</evidence>
<sequence>MKKGLLFGKFMPVHQGHIALIEFAAAQCDHLIVSMNCTPNDPIDPIKRMEWLRALFGHRSNMELVAVLDDFSDDNLPLWEATKRWSDFIKHRFPDIDGFFCSEPYGEPLSQHLGLPCIWFDPERKQVPVSATLIRQHPALYWDFIPAVVKPYFVKKICLYGPESVGKTTLAEQLAQHYKTVFVHEVARDLITSNDLTPDDYIQIGHAQTQAVLKAAASANRLLICDTDLITTELYADHYLNEVPPVLYELEKQVVYDRYFLLNIDVPWVADGLRDLGHRREEMYQRFKTALDQRNIAYIDVSGDWDQRWTTVTGEIDRLLA</sequence>
<feature type="domain" description="Cytidyltransferase-like" evidence="1">
    <location>
        <begin position="6"/>
        <end position="55"/>
    </location>
</feature>
<evidence type="ECO:0000313" key="4">
    <source>
        <dbReference type="Proteomes" id="UP000271925"/>
    </source>
</evidence>
<dbReference type="InterPro" id="IPR052735">
    <property type="entry name" value="NAD_biosynth-regulator"/>
</dbReference>
<dbReference type="Proteomes" id="UP000271925">
    <property type="component" value="Unassembled WGS sequence"/>
</dbReference>
<dbReference type="InterPro" id="IPR038727">
    <property type="entry name" value="NadR/Ttd14_AAA_dom"/>
</dbReference>
<gene>
    <name evidence="3" type="ORF">EHT25_01510</name>
</gene>
<name>A0A3P1BZD3_9BACT</name>
<accession>A0A3P1BZD3</accession>
<dbReference type="GO" id="GO:0003824">
    <property type="term" value="F:catalytic activity"/>
    <property type="evidence" value="ECO:0007669"/>
    <property type="project" value="InterPro"/>
</dbReference>
<comment type="caution">
    <text evidence="3">The sequence shown here is derived from an EMBL/GenBank/DDBJ whole genome shotgun (WGS) entry which is preliminary data.</text>
</comment>
<dbReference type="OrthoDB" id="9151999at2"/>
<protein>
    <submittedName>
        <fullName evidence="3">AAA family ATPase</fullName>
    </submittedName>
</protein>
<feature type="domain" description="NadR/Ttd14 AAA" evidence="2">
    <location>
        <begin position="156"/>
        <end position="308"/>
    </location>
</feature>
<dbReference type="PANTHER" id="PTHR37512:SF1">
    <property type="entry name" value="NADR_TTD14 AAA DOMAIN-CONTAINING PROTEIN"/>
    <property type="match status" value="1"/>
</dbReference>
<dbReference type="SUPFAM" id="SSF52540">
    <property type="entry name" value="P-loop containing nucleoside triphosphate hydrolases"/>
    <property type="match status" value="1"/>
</dbReference>
<dbReference type="SUPFAM" id="SSF52374">
    <property type="entry name" value="Nucleotidylyl transferase"/>
    <property type="match status" value="1"/>
</dbReference>
<dbReference type="Pfam" id="PF01467">
    <property type="entry name" value="CTP_transf_like"/>
    <property type="match status" value="1"/>
</dbReference>
<evidence type="ECO:0000313" key="3">
    <source>
        <dbReference type="EMBL" id="RRB06505.1"/>
    </source>
</evidence>
<dbReference type="InterPro" id="IPR004821">
    <property type="entry name" value="Cyt_trans-like"/>
</dbReference>
<dbReference type="NCBIfam" id="TIGR00125">
    <property type="entry name" value="cyt_tran_rel"/>
    <property type="match status" value="1"/>
</dbReference>